<dbReference type="EMBL" id="JH818298">
    <property type="protein sequence ID" value="EKC36070.1"/>
    <property type="molecule type" value="Genomic_DNA"/>
</dbReference>
<evidence type="ECO:0000313" key="1">
    <source>
        <dbReference type="EMBL" id="EKC36070.1"/>
    </source>
</evidence>
<accession>K1R4J4</accession>
<protein>
    <submittedName>
        <fullName evidence="1">Uncharacterized protein</fullName>
    </submittedName>
</protein>
<dbReference type="InParanoid" id="K1R4J4"/>
<proteinExistence type="predicted"/>
<name>K1R4J4_MAGGI</name>
<reference evidence="1" key="1">
    <citation type="journal article" date="2012" name="Nature">
        <title>The oyster genome reveals stress adaptation and complexity of shell formation.</title>
        <authorList>
            <person name="Zhang G."/>
            <person name="Fang X."/>
            <person name="Guo X."/>
            <person name="Li L."/>
            <person name="Luo R."/>
            <person name="Xu F."/>
            <person name="Yang P."/>
            <person name="Zhang L."/>
            <person name="Wang X."/>
            <person name="Qi H."/>
            <person name="Xiong Z."/>
            <person name="Que H."/>
            <person name="Xie Y."/>
            <person name="Holland P.W."/>
            <person name="Paps J."/>
            <person name="Zhu Y."/>
            <person name="Wu F."/>
            <person name="Chen Y."/>
            <person name="Wang J."/>
            <person name="Peng C."/>
            <person name="Meng J."/>
            <person name="Yang L."/>
            <person name="Liu J."/>
            <person name="Wen B."/>
            <person name="Zhang N."/>
            <person name="Huang Z."/>
            <person name="Zhu Q."/>
            <person name="Feng Y."/>
            <person name="Mount A."/>
            <person name="Hedgecock D."/>
            <person name="Xu Z."/>
            <person name="Liu Y."/>
            <person name="Domazet-Loso T."/>
            <person name="Du Y."/>
            <person name="Sun X."/>
            <person name="Zhang S."/>
            <person name="Liu B."/>
            <person name="Cheng P."/>
            <person name="Jiang X."/>
            <person name="Li J."/>
            <person name="Fan D."/>
            <person name="Wang W."/>
            <person name="Fu W."/>
            <person name="Wang T."/>
            <person name="Wang B."/>
            <person name="Zhang J."/>
            <person name="Peng Z."/>
            <person name="Li Y."/>
            <person name="Li N."/>
            <person name="Wang J."/>
            <person name="Chen M."/>
            <person name="He Y."/>
            <person name="Tan F."/>
            <person name="Song X."/>
            <person name="Zheng Q."/>
            <person name="Huang R."/>
            <person name="Yang H."/>
            <person name="Du X."/>
            <person name="Chen L."/>
            <person name="Yang M."/>
            <person name="Gaffney P.M."/>
            <person name="Wang S."/>
            <person name="Luo L."/>
            <person name="She Z."/>
            <person name="Ming Y."/>
            <person name="Huang W."/>
            <person name="Zhang S."/>
            <person name="Huang B."/>
            <person name="Zhang Y."/>
            <person name="Qu T."/>
            <person name="Ni P."/>
            <person name="Miao G."/>
            <person name="Wang J."/>
            <person name="Wang Q."/>
            <person name="Steinberg C.E."/>
            <person name="Wang H."/>
            <person name="Li N."/>
            <person name="Qian L."/>
            <person name="Zhang G."/>
            <person name="Li Y."/>
            <person name="Yang H."/>
            <person name="Liu X."/>
            <person name="Wang J."/>
            <person name="Yin Y."/>
            <person name="Wang J."/>
        </authorList>
    </citation>
    <scope>NUCLEOTIDE SEQUENCE [LARGE SCALE GENOMIC DNA]</scope>
    <source>
        <strain evidence="1">05x7-T-G4-1.051#20</strain>
    </source>
</reference>
<gene>
    <name evidence="1" type="ORF">CGI_10022469</name>
</gene>
<sequence length="124" mass="15029">MRYRPIDRSCASLIAETLFSDGQPRKKHFIQRKLALVRAHKQYSRNREPYKADDMDKFGGVPRKSCYVIGLDPVKFIEIQTWRKLSPPMRFLIRTNFFFQKFQTRKVLNCWRYFSLNVFHYQTN</sequence>
<dbReference type="AlphaFoldDB" id="K1R4J4"/>
<dbReference type="HOGENOM" id="CLU_2006110_0_0_1"/>
<organism evidence="1">
    <name type="scientific">Magallana gigas</name>
    <name type="common">Pacific oyster</name>
    <name type="synonym">Crassostrea gigas</name>
    <dbReference type="NCBI Taxonomy" id="29159"/>
    <lineage>
        <taxon>Eukaryota</taxon>
        <taxon>Metazoa</taxon>
        <taxon>Spiralia</taxon>
        <taxon>Lophotrochozoa</taxon>
        <taxon>Mollusca</taxon>
        <taxon>Bivalvia</taxon>
        <taxon>Autobranchia</taxon>
        <taxon>Pteriomorphia</taxon>
        <taxon>Ostreida</taxon>
        <taxon>Ostreoidea</taxon>
        <taxon>Ostreidae</taxon>
        <taxon>Magallana</taxon>
    </lineage>
</organism>